<name>A0A3B0CNC8_9BACL</name>
<dbReference type="OrthoDB" id="2667186at2"/>
<accession>A0A3B0CNC8</accession>
<dbReference type="AlphaFoldDB" id="A0A3B0CNC8"/>
<organism evidence="1 2">
    <name type="scientific">Paenibacillus ginsengarvi</name>
    <dbReference type="NCBI Taxonomy" id="400777"/>
    <lineage>
        <taxon>Bacteria</taxon>
        <taxon>Bacillati</taxon>
        <taxon>Bacillota</taxon>
        <taxon>Bacilli</taxon>
        <taxon>Bacillales</taxon>
        <taxon>Paenibacillaceae</taxon>
        <taxon>Paenibacillus</taxon>
    </lineage>
</organism>
<dbReference type="Proteomes" id="UP000282311">
    <property type="component" value="Unassembled WGS sequence"/>
</dbReference>
<reference evidence="1 2" key="1">
    <citation type="journal article" date="2007" name="Int. J. Syst. Evol. Microbiol.">
        <title>Paenibacillus ginsengarvi sp. nov., isolated from soil from ginseng cultivation.</title>
        <authorList>
            <person name="Yoon M.H."/>
            <person name="Ten L.N."/>
            <person name="Im W.T."/>
        </authorList>
    </citation>
    <scope>NUCLEOTIDE SEQUENCE [LARGE SCALE GENOMIC DNA]</scope>
    <source>
        <strain evidence="1 2">KCTC 13059</strain>
    </source>
</reference>
<protein>
    <submittedName>
        <fullName evidence="1">Uncharacterized protein</fullName>
    </submittedName>
</protein>
<evidence type="ECO:0000313" key="2">
    <source>
        <dbReference type="Proteomes" id="UP000282311"/>
    </source>
</evidence>
<dbReference type="RefSeq" id="WP_120746245.1">
    <property type="nucleotide sequence ID" value="NZ_RBAH01000003.1"/>
</dbReference>
<proteinExistence type="predicted"/>
<gene>
    <name evidence="1" type="ORF">D7M11_05955</name>
</gene>
<keyword evidence="2" id="KW-1185">Reference proteome</keyword>
<comment type="caution">
    <text evidence="1">The sequence shown here is derived from an EMBL/GenBank/DDBJ whole genome shotgun (WGS) entry which is preliminary data.</text>
</comment>
<sequence length="844" mass="92555">MSSTTPNLGLHKYNPATDGNLTFNIDTALNTPFDIIDEKIGSEIVAAAAKPITIPQGVSIVHSDRKSRFKDMKITGRTLVNLLGRDGNFENGMNWSKWKVDAVTSAINPVTGINRCNVTLLDTAGNINKYGLTFSAGKYYIALAAMKNYTTATGPRIALAYVNGTVVNSPHVTETQYFQTVYAKAAITETSTNVGIELQMGGASGQSAFVDSVRIYEITQAEYNALNTMTAEQVAAKYPYIDDMKHVNAVYVQNPGRNLVPPFSEWTSVHSNANITDPYKLVITSPDVVWHTSFVQIQVVPNTTYTLSISGNAVYAVGDEVSNITYKNFDASPTPFSFVTKGTSKIVQISVSNGAVVGTFTASNPLLNVGPTSLPFEPQQPSYMYLPDSNLRSNVDGSVTDKIYMDGYGKPRAIRRFREMVLDGSLSWVFDVDFTGYKTVKANIQLDHSPLHRVAIKYDGKVLKNSSAGDAADCIDTTTTNGNIYISIADADSGWGQDYSPTSDEIKAYFNGWRISSNNTASPAPYTGAGNKFWYGLGAIPEGPTWYTSSNDINGVVNNQANGPSRYKLMYQLLQSVDEPISYEGELMLHNGVNQIEMGTGVVVREKANVYYNGIQKAYYINNKDMGASALRNRTDHVLTIFKDTLVDTASWELNRNLGANTLQAYMPRVEKFSSSSAYSVTYIALDTYKFGIAPLTITGVVTPNMKEAVDDAVHVISELRRDVSVLQTINTQKQQPQQIAPALLNEWTNKGNDYPPIGYAKNDNDETEIFGDIAGGATAQGTTIMYLPSKYRPKRTLLFDVSSYNGTTWTTGTLIIGTDGRVFVDRGINSEHLLFRNIKFRAE</sequence>
<evidence type="ECO:0000313" key="1">
    <source>
        <dbReference type="EMBL" id="RKN85877.1"/>
    </source>
</evidence>
<dbReference type="EMBL" id="RBAH01000003">
    <property type="protein sequence ID" value="RKN85877.1"/>
    <property type="molecule type" value="Genomic_DNA"/>
</dbReference>